<feature type="compositionally biased region" description="Low complexity" evidence="1">
    <location>
        <begin position="52"/>
        <end position="80"/>
    </location>
</feature>
<feature type="signal peptide" evidence="2">
    <location>
        <begin position="1"/>
        <end position="21"/>
    </location>
</feature>
<dbReference type="EMBL" id="CP163445">
    <property type="protein sequence ID" value="XDQ80100.1"/>
    <property type="molecule type" value="Genomic_DNA"/>
</dbReference>
<evidence type="ECO:0000313" key="3">
    <source>
        <dbReference type="EMBL" id="XDQ80100.1"/>
    </source>
</evidence>
<sequence length="93" mass="9161">MSTTTSAITAAVLFGPGALLGAATLITQRGARTDSAAVHQVLAESAAERAARATTPDTAPPDGGEGAPAPATEQPAPLATVLAFPEGRVRRAA</sequence>
<reference evidence="3" key="1">
    <citation type="submission" date="2024-07" db="EMBL/GenBank/DDBJ databases">
        <authorList>
            <person name="Yu S.T."/>
        </authorList>
    </citation>
    <scope>NUCLEOTIDE SEQUENCE</scope>
    <source>
        <strain evidence="3">Y1</strain>
    </source>
</reference>
<organism evidence="3">
    <name type="scientific">Streptomyces sp. Y1</name>
    <dbReference type="NCBI Taxonomy" id="3238634"/>
    <lineage>
        <taxon>Bacteria</taxon>
        <taxon>Bacillati</taxon>
        <taxon>Actinomycetota</taxon>
        <taxon>Actinomycetes</taxon>
        <taxon>Kitasatosporales</taxon>
        <taxon>Streptomycetaceae</taxon>
        <taxon>Streptomyces</taxon>
    </lineage>
</organism>
<protein>
    <submittedName>
        <fullName evidence="3">Uncharacterized protein</fullName>
    </submittedName>
</protein>
<evidence type="ECO:0000256" key="1">
    <source>
        <dbReference type="SAM" id="MobiDB-lite"/>
    </source>
</evidence>
<accession>A0AB39TLL7</accession>
<dbReference type="AlphaFoldDB" id="A0AB39TLL7"/>
<feature type="region of interest" description="Disordered" evidence="1">
    <location>
        <begin position="46"/>
        <end position="93"/>
    </location>
</feature>
<evidence type="ECO:0000256" key="2">
    <source>
        <dbReference type="SAM" id="SignalP"/>
    </source>
</evidence>
<keyword evidence="2" id="KW-0732">Signal</keyword>
<dbReference type="RefSeq" id="WP_369183660.1">
    <property type="nucleotide sequence ID" value="NZ_CP163445.1"/>
</dbReference>
<gene>
    <name evidence="3" type="ORF">AB2U05_17375</name>
</gene>
<feature type="chain" id="PRO_5044236551" evidence="2">
    <location>
        <begin position="22"/>
        <end position="93"/>
    </location>
</feature>
<name>A0AB39TLL7_9ACTN</name>
<proteinExistence type="predicted"/>